<organism evidence="8 9">
    <name type="scientific">Methylococcus geothermalis</name>
    <dbReference type="NCBI Taxonomy" id="2681310"/>
    <lineage>
        <taxon>Bacteria</taxon>
        <taxon>Pseudomonadati</taxon>
        <taxon>Pseudomonadota</taxon>
        <taxon>Gammaproteobacteria</taxon>
        <taxon>Methylococcales</taxon>
        <taxon>Methylococcaceae</taxon>
        <taxon>Methylococcus</taxon>
    </lineage>
</organism>
<dbReference type="GO" id="GO:0000976">
    <property type="term" value="F:transcription cis-regulatory region binding"/>
    <property type="evidence" value="ECO:0007669"/>
    <property type="project" value="TreeGrafter"/>
</dbReference>
<proteinExistence type="inferred from homology"/>
<dbReference type="GO" id="GO:0003681">
    <property type="term" value="F:bent DNA binding"/>
    <property type="evidence" value="ECO:0007669"/>
    <property type="project" value="TreeGrafter"/>
</dbReference>
<gene>
    <name evidence="8" type="ORF">GNH96_06655</name>
</gene>
<name>A0A858QCB5_9GAMM</name>
<dbReference type="SUPFAM" id="SSF81273">
    <property type="entry name" value="H-NS histone-like proteins"/>
    <property type="match status" value="1"/>
</dbReference>
<evidence type="ECO:0000313" key="9">
    <source>
        <dbReference type="Proteomes" id="UP000503004"/>
    </source>
</evidence>
<evidence type="ECO:0000256" key="2">
    <source>
        <dbReference type="ARBA" id="ARBA00010610"/>
    </source>
</evidence>
<dbReference type="PANTHER" id="PTHR38097">
    <property type="match status" value="1"/>
</dbReference>
<comment type="subcellular location">
    <subcellularLocation>
        <location evidence="1">Cytoplasm</location>
        <location evidence="1">Nucleoid</location>
    </subcellularLocation>
</comment>
<protein>
    <submittedName>
        <fullName evidence="8">H-NS histone family protein</fullName>
    </submittedName>
</protein>
<dbReference type="GO" id="GO:0032993">
    <property type="term" value="C:protein-DNA complex"/>
    <property type="evidence" value="ECO:0007669"/>
    <property type="project" value="TreeGrafter"/>
</dbReference>
<evidence type="ECO:0000259" key="7">
    <source>
        <dbReference type="SMART" id="SM00528"/>
    </source>
</evidence>
<accession>A0A858QCB5</accession>
<keyword evidence="9" id="KW-1185">Reference proteome</keyword>
<keyword evidence="4" id="KW-0238">DNA-binding</keyword>
<dbReference type="Pfam" id="PF00816">
    <property type="entry name" value="Histone_HNS"/>
    <property type="match status" value="1"/>
</dbReference>
<dbReference type="SMART" id="SM00528">
    <property type="entry name" value="HNS"/>
    <property type="match status" value="1"/>
</dbReference>
<feature type="region of interest" description="Disordered" evidence="6">
    <location>
        <begin position="59"/>
        <end position="87"/>
    </location>
</feature>
<dbReference type="KEGG" id="metu:GNH96_06655"/>
<evidence type="ECO:0000256" key="6">
    <source>
        <dbReference type="SAM" id="MobiDB-lite"/>
    </source>
</evidence>
<evidence type="ECO:0000256" key="1">
    <source>
        <dbReference type="ARBA" id="ARBA00004453"/>
    </source>
</evidence>
<evidence type="ECO:0000313" key="8">
    <source>
        <dbReference type="EMBL" id="QJD31346.1"/>
    </source>
</evidence>
<dbReference type="InterPro" id="IPR027444">
    <property type="entry name" value="H-NS_C_dom"/>
</dbReference>
<dbReference type="EMBL" id="CP046565">
    <property type="protein sequence ID" value="QJD31346.1"/>
    <property type="molecule type" value="Genomic_DNA"/>
</dbReference>
<sequence length="112" mass="12570">MSHDFSGYTVQELQSLIDAATKALKDKQESERREYLRQMNELASKAGVKFQIVEDVSKSAAAPSSRRGAKVPAKYQNPHNAAEKWSGRGVKPRWLQALLAQGHDIKEFEIKS</sequence>
<dbReference type="GO" id="GO:0009295">
    <property type="term" value="C:nucleoid"/>
    <property type="evidence" value="ECO:0007669"/>
    <property type="project" value="UniProtKB-SubCell"/>
</dbReference>
<evidence type="ECO:0000256" key="5">
    <source>
        <dbReference type="SAM" id="Coils"/>
    </source>
</evidence>
<dbReference type="AlphaFoldDB" id="A0A858QCB5"/>
<comment type="similarity">
    <text evidence="2">Belongs to the histone-like protein H-NS family.</text>
</comment>
<evidence type="ECO:0000256" key="3">
    <source>
        <dbReference type="ARBA" id="ARBA00022490"/>
    </source>
</evidence>
<keyword evidence="5" id="KW-0175">Coiled coil</keyword>
<dbReference type="GO" id="GO:0003680">
    <property type="term" value="F:minor groove of adenine-thymine-rich DNA binding"/>
    <property type="evidence" value="ECO:0007669"/>
    <property type="project" value="TreeGrafter"/>
</dbReference>
<dbReference type="Proteomes" id="UP000503004">
    <property type="component" value="Chromosome"/>
</dbReference>
<dbReference type="Gene3D" id="4.10.430.10">
    <property type="entry name" value="Histone-like protein H-NS, C-terminal domain"/>
    <property type="match status" value="1"/>
</dbReference>
<dbReference type="InterPro" id="IPR037150">
    <property type="entry name" value="H-NS_C_dom_sf"/>
</dbReference>
<dbReference type="PANTHER" id="PTHR38097:SF2">
    <property type="entry name" value="DNA-BINDING PROTEIN STPA"/>
    <property type="match status" value="1"/>
</dbReference>
<feature type="domain" description="DNA-binding protein H-NS-like C-terminal" evidence="7">
    <location>
        <begin position="64"/>
        <end position="110"/>
    </location>
</feature>
<dbReference type="GO" id="GO:0005829">
    <property type="term" value="C:cytosol"/>
    <property type="evidence" value="ECO:0007669"/>
    <property type="project" value="TreeGrafter"/>
</dbReference>
<keyword evidence="3" id="KW-0963">Cytoplasm</keyword>
<evidence type="ECO:0000256" key="4">
    <source>
        <dbReference type="ARBA" id="ARBA00023125"/>
    </source>
</evidence>
<reference evidence="9" key="1">
    <citation type="submission" date="2019-12" db="EMBL/GenBank/DDBJ databases">
        <authorList>
            <person name="Awala S.I."/>
            <person name="Rhee S.K."/>
        </authorList>
    </citation>
    <scope>NUCLEOTIDE SEQUENCE [LARGE SCALE GENOMIC DNA]</scope>
    <source>
        <strain evidence="9">IM1</strain>
    </source>
</reference>
<dbReference type="GO" id="GO:0001217">
    <property type="term" value="F:DNA-binding transcription repressor activity"/>
    <property type="evidence" value="ECO:0007669"/>
    <property type="project" value="TreeGrafter"/>
</dbReference>
<feature type="coiled-coil region" evidence="5">
    <location>
        <begin position="10"/>
        <end position="45"/>
    </location>
</feature>